<evidence type="ECO:0000313" key="3">
    <source>
        <dbReference type="EMBL" id="KAL3801638.1"/>
    </source>
</evidence>
<proteinExistence type="predicted"/>
<accession>A0ABD3QMZ1</accession>
<feature type="coiled-coil region" evidence="1">
    <location>
        <begin position="150"/>
        <end position="212"/>
    </location>
</feature>
<feature type="coiled-coil region" evidence="1">
    <location>
        <begin position="503"/>
        <end position="541"/>
    </location>
</feature>
<sequence>MEQLPRNMKLRGRKNKGVVRTSGGVDARTSADDTNLQPLDVSLLDNDHARHPKSSNSELIDAYELRIEELGRLMLEQGKHLDELTNRSRRLSTENTMLREKVSSGIENLIAKHNKSPLNSMIRHQVTNQMNNTKTAQKDKEDNDLLHQQTELLVDELTHSNKQISELEKELKQSWEHSRQQTAEKNVLRTNIMEKNSEIELLKSDVKTLNKLRSQFASKSEHLLSERQELKEEVVALGTQIKHSSSHIESLHNQLMTRQSEVDRLIEQCQLQERENHIAKRDARVNQETAARLREDLHREKQHLEQVEGALEEARNKIDDRQVSDISNTATVESLRSEIKRISKKHNETLSEFTQAQKRMLSAINQQHTTKVHSLEKAVTELQRAKAILENEHSRCLREKQSSDQRYYACEQQCNNKENEHKRQIQLLMDRANDAEVKLDTSLSAQQDLKREVASLEAKILEMHCAIKEMNGKHDKTTEQLKTELLNATKENEYMSIQIPTLRNQIETARLECRKEIEKIKSETERKLKEAEVECEALRVSKSNDQLKAKESRTAFEKAVVLHQTVIEQMKSEAKTVRIDLEKVISDERSASEEGHYSKDRTLLALFAQETNASMTKPTKQITWPHHFRVRLLILQRLMAKIQELNQAVQSLTWEKHQSKSQIKGLIEKNNDLERIVASGDVKLRNLGLQLSKSVEEQERCIKAEAELKTLRMELIKIRSKRDA</sequence>
<feature type="region of interest" description="Disordered" evidence="2">
    <location>
        <begin position="1"/>
        <end position="33"/>
    </location>
</feature>
<name>A0ABD3QMZ1_9STRA</name>
<dbReference type="AlphaFoldDB" id="A0ABD3QMZ1"/>
<feature type="coiled-coil region" evidence="1">
    <location>
        <begin position="248"/>
        <end position="459"/>
    </location>
</feature>
<evidence type="ECO:0000256" key="1">
    <source>
        <dbReference type="SAM" id="Coils"/>
    </source>
</evidence>
<keyword evidence="1" id="KW-0175">Coiled coil</keyword>
<evidence type="ECO:0000256" key="2">
    <source>
        <dbReference type="SAM" id="MobiDB-lite"/>
    </source>
</evidence>
<protein>
    <submittedName>
        <fullName evidence="3">Uncharacterized protein</fullName>
    </submittedName>
</protein>
<reference evidence="3 4" key="1">
    <citation type="journal article" date="2020" name="G3 (Bethesda)">
        <title>Improved Reference Genome for Cyclotella cryptica CCMP332, a Model for Cell Wall Morphogenesis, Salinity Adaptation, and Lipid Production in Diatoms (Bacillariophyta).</title>
        <authorList>
            <person name="Roberts W.R."/>
            <person name="Downey K.M."/>
            <person name="Ruck E.C."/>
            <person name="Traller J.C."/>
            <person name="Alverson A.J."/>
        </authorList>
    </citation>
    <scope>NUCLEOTIDE SEQUENCE [LARGE SCALE GENOMIC DNA]</scope>
    <source>
        <strain evidence="3 4">CCMP332</strain>
    </source>
</reference>
<feature type="compositionally biased region" description="Basic residues" evidence="2">
    <location>
        <begin position="8"/>
        <end position="17"/>
    </location>
</feature>
<feature type="coiled-coil region" evidence="1">
    <location>
        <begin position="694"/>
        <end position="721"/>
    </location>
</feature>
<keyword evidence="4" id="KW-1185">Reference proteome</keyword>
<evidence type="ECO:0000313" key="4">
    <source>
        <dbReference type="Proteomes" id="UP001516023"/>
    </source>
</evidence>
<comment type="caution">
    <text evidence="3">The sequence shown here is derived from an EMBL/GenBank/DDBJ whole genome shotgun (WGS) entry which is preliminary data.</text>
</comment>
<organism evidence="3 4">
    <name type="scientific">Cyclotella cryptica</name>
    <dbReference type="NCBI Taxonomy" id="29204"/>
    <lineage>
        <taxon>Eukaryota</taxon>
        <taxon>Sar</taxon>
        <taxon>Stramenopiles</taxon>
        <taxon>Ochrophyta</taxon>
        <taxon>Bacillariophyta</taxon>
        <taxon>Coscinodiscophyceae</taxon>
        <taxon>Thalassiosirophycidae</taxon>
        <taxon>Stephanodiscales</taxon>
        <taxon>Stephanodiscaceae</taxon>
        <taxon>Cyclotella</taxon>
    </lineage>
</organism>
<gene>
    <name evidence="3" type="ORF">HJC23_013143</name>
</gene>
<dbReference type="Gene3D" id="1.10.287.2610">
    <property type="match status" value="1"/>
</dbReference>
<dbReference type="EMBL" id="JABMIG020000025">
    <property type="protein sequence ID" value="KAL3801638.1"/>
    <property type="molecule type" value="Genomic_DNA"/>
</dbReference>
<feature type="coiled-coil region" evidence="1">
    <location>
        <begin position="635"/>
        <end position="662"/>
    </location>
</feature>
<dbReference type="Proteomes" id="UP001516023">
    <property type="component" value="Unassembled WGS sequence"/>
</dbReference>